<organism evidence="11 12">
    <name type="scientific">Apolygus lucorum</name>
    <name type="common">Small green plant bug</name>
    <name type="synonym">Lygocoris lucorum</name>
    <dbReference type="NCBI Taxonomy" id="248454"/>
    <lineage>
        <taxon>Eukaryota</taxon>
        <taxon>Metazoa</taxon>
        <taxon>Ecdysozoa</taxon>
        <taxon>Arthropoda</taxon>
        <taxon>Hexapoda</taxon>
        <taxon>Insecta</taxon>
        <taxon>Pterygota</taxon>
        <taxon>Neoptera</taxon>
        <taxon>Paraneoptera</taxon>
        <taxon>Hemiptera</taxon>
        <taxon>Heteroptera</taxon>
        <taxon>Panheteroptera</taxon>
        <taxon>Cimicomorpha</taxon>
        <taxon>Miridae</taxon>
        <taxon>Mirini</taxon>
        <taxon>Apolygus</taxon>
    </lineage>
</organism>
<evidence type="ECO:0000313" key="12">
    <source>
        <dbReference type="Proteomes" id="UP000466442"/>
    </source>
</evidence>
<dbReference type="GO" id="GO:0003677">
    <property type="term" value="F:DNA binding"/>
    <property type="evidence" value="ECO:0007669"/>
    <property type="project" value="InterPro"/>
</dbReference>
<dbReference type="GO" id="GO:0006364">
    <property type="term" value="P:rRNA processing"/>
    <property type="evidence" value="ECO:0007669"/>
    <property type="project" value="TreeGrafter"/>
</dbReference>
<dbReference type="PANTHER" id="PTHR13100:SF10">
    <property type="entry name" value="CELL GROWTH-REGULATING NUCLEOLAR PROTEIN"/>
    <property type="match status" value="1"/>
</dbReference>
<feature type="compositionally biased region" description="Low complexity" evidence="8">
    <location>
        <begin position="162"/>
        <end position="171"/>
    </location>
</feature>
<evidence type="ECO:0000256" key="5">
    <source>
        <dbReference type="ARBA" id="ARBA00022833"/>
    </source>
</evidence>
<dbReference type="PROSITE" id="PS51804">
    <property type="entry name" value="ZF_C2HC_LYAR"/>
    <property type="match status" value="2"/>
</dbReference>
<dbReference type="AlphaFoldDB" id="A0A6A4JAD4"/>
<evidence type="ECO:0000313" key="11">
    <source>
        <dbReference type="EMBL" id="KAF6199882.1"/>
    </source>
</evidence>
<dbReference type="Proteomes" id="UP000466442">
    <property type="component" value="Unassembled WGS sequence"/>
</dbReference>
<dbReference type="GO" id="GO:0008270">
    <property type="term" value="F:zinc ion binding"/>
    <property type="evidence" value="ECO:0007669"/>
    <property type="project" value="UniProtKB-KW"/>
</dbReference>
<dbReference type="GO" id="GO:0005730">
    <property type="term" value="C:nucleolus"/>
    <property type="evidence" value="ECO:0007669"/>
    <property type="project" value="TreeGrafter"/>
</dbReference>
<accession>A0A6A4JAD4</accession>
<comment type="caution">
    <text evidence="11">The sequence shown here is derived from an EMBL/GenBank/DDBJ whole genome shotgun (WGS) entry which is preliminary data.</text>
</comment>
<evidence type="ECO:0000259" key="9">
    <source>
        <dbReference type="Pfam" id="PF08790"/>
    </source>
</evidence>
<comment type="subcellular location">
    <subcellularLocation>
        <location evidence="1">Nucleus</location>
    </subcellularLocation>
</comment>
<evidence type="ECO:0000256" key="6">
    <source>
        <dbReference type="ARBA" id="ARBA00023242"/>
    </source>
</evidence>
<feature type="region of interest" description="Disordered" evidence="8">
    <location>
        <begin position="153"/>
        <end position="329"/>
    </location>
</feature>
<dbReference type="InterPro" id="IPR014898">
    <property type="entry name" value="Znf_C2H2_LYAR"/>
</dbReference>
<proteinExistence type="predicted"/>
<reference evidence="11" key="1">
    <citation type="journal article" date="2021" name="Mol. Ecol. Resour.">
        <title>Apolygus lucorum genome provides insights into omnivorousness and mesophyll feeding.</title>
        <authorList>
            <person name="Liu Y."/>
            <person name="Liu H."/>
            <person name="Wang H."/>
            <person name="Huang T."/>
            <person name="Liu B."/>
            <person name="Yang B."/>
            <person name="Yin L."/>
            <person name="Li B."/>
            <person name="Zhang Y."/>
            <person name="Zhang S."/>
            <person name="Jiang F."/>
            <person name="Zhang X."/>
            <person name="Ren Y."/>
            <person name="Wang B."/>
            <person name="Wang S."/>
            <person name="Lu Y."/>
            <person name="Wu K."/>
            <person name="Fan W."/>
            <person name="Wang G."/>
        </authorList>
    </citation>
    <scope>NUCLEOTIDE SEQUENCE</scope>
    <source>
        <strain evidence="11">12Hb</strain>
    </source>
</reference>
<feature type="compositionally biased region" description="Basic and acidic residues" evidence="8">
    <location>
        <begin position="298"/>
        <end position="317"/>
    </location>
</feature>
<dbReference type="Pfam" id="PF25879">
    <property type="entry name" value="WHD_LYAR"/>
    <property type="match status" value="1"/>
</dbReference>
<name>A0A6A4JAD4_APOLU</name>
<dbReference type="InterPro" id="IPR036236">
    <property type="entry name" value="Znf_C2H2_sf"/>
</dbReference>
<keyword evidence="6" id="KW-0539">Nucleus</keyword>
<evidence type="ECO:0000256" key="4">
    <source>
        <dbReference type="ARBA" id="ARBA00022771"/>
    </source>
</evidence>
<dbReference type="InterPro" id="IPR039999">
    <property type="entry name" value="LYAR"/>
</dbReference>
<keyword evidence="4 7" id="KW-0863">Zinc-finger</keyword>
<dbReference type="EMBL" id="WIXP02000014">
    <property type="protein sequence ID" value="KAF6199882.1"/>
    <property type="molecule type" value="Genomic_DNA"/>
</dbReference>
<keyword evidence="5" id="KW-0862">Zinc</keyword>
<dbReference type="GO" id="GO:0000122">
    <property type="term" value="P:negative regulation of transcription by RNA polymerase II"/>
    <property type="evidence" value="ECO:0007669"/>
    <property type="project" value="TreeGrafter"/>
</dbReference>
<protein>
    <submittedName>
        <fullName evidence="11">Uncharacterized protein</fullName>
    </submittedName>
</protein>
<evidence type="ECO:0000256" key="7">
    <source>
        <dbReference type="PROSITE-ProRule" id="PRU01145"/>
    </source>
</evidence>
<evidence type="ECO:0000256" key="3">
    <source>
        <dbReference type="ARBA" id="ARBA00022737"/>
    </source>
</evidence>
<keyword evidence="3" id="KW-0677">Repeat</keyword>
<gene>
    <name evidence="11" type="ORF">GE061_006180</name>
</gene>
<dbReference type="Gene3D" id="3.30.1490.490">
    <property type="match status" value="1"/>
</dbReference>
<evidence type="ECO:0000256" key="1">
    <source>
        <dbReference type="ARBA" id="ARBA00004123"/>
    </source>
</evidence>
<dbReference type="SUPFAM" id="SSF57667">
    <property type="entry name" value="beta-beta-alpha zinc fingers"/>
    <property type="match status" value="1"/>
</dbReference>
<dbReference type="InterPro" id="IPR058719">
    <property type="entry name" value="WHD_LYAR"/>
</dbReference>
<feature type="domain" description="Zinc finger C2H2 LYAR-type" evidence="9">
    <location>
        <begin position="33"/>
        <end position="60"/>
    </location>
</feature>
<evidence type="ECO:0000259" key="10">
    <source>
        <dbReference type="Pfam" id="PF25879"/>
    </source>
</evidence>
<feature type="compositionally biased region" description="Acidic residues" evidence="8">
    <location>
        <begin position="210"/>
        <end position="221"/>
    </location>
</feature>
<sequence>MVMFSCNRCSKGLKKKDVLNHSFQCGGRNNINVTCIDCLKDFRGNEFDKHTSCVTEEARYGGKGVVVKETGKKQNQWLGIVREVLSVNKSLDVPVKKFLQSIQHMENIPRNQKKFHNWANSAMHIKDKSFLDQVFEILQTEFQKRNEAIKESAAEKTMDNSTEVVTEENGVNGEGGKKQKADDVQEELGNGEVNDKKRKKKKKSEKVDESVEEVERMEEETCQAPETKEDDVKLTKKEKKLKKKKAKFEAELQDIENFKKNEQDGEVAEEEAPKKKKSKKRKLAEENGVDKPDEDGEGKDSKRQKVEEDRLNEKGTEESAEPTAVSPSKKQKFDWFQMIVDVLKKSKHDEVPVKKVTKKVINEYIARYGDSGIQDKLNAKMTKKLRTCPNIRVLKDKVKLLETEE</sequence>
<keyword evidence="12" id="KW-1185">Reference proteome</keyword>
<evidence type="ECO:0000256" key="8">
    <source>
        <dbReference type="SAM" id="MobiDB-lite"/>
    </source>
</evidence>
<feature type="domain" description="Cell growth-regulating nucleolar protein-like winged helix" evidence="10">
    <location>
        <begin position="330"/>
        <end position="401"/>
    </location>
</feature>
<feature type="compositionally biased region" description="Basic residues" evidence="8">
    <location>
        <begin position="236"/>
        <end position="246"/>
    </location>
</feature>
<keyword evidence="2" id="KW-0479">Metal-binding</keyword>
<dbReference type="Pfam" id="PF08790">
    <property type="entry name" value="zf-LYAR"/>
    <property type="match status" value="1"/>
</dbReference>
<dbReference type="OrthoDB" id="21474at2759"/>
<evidence type="ECO:0000256" key="2">
    <source>
        <dbReference type="ARBA" id="ARBA00022723"/>
    </source>
</evidence>
<dbReference type="PANTHER" id="PTHR13100">
    <property type="entry name" value="CELL GROWTH-REGULATING NUCLEOLAR PROTEIN LYAR"/>
    <property type="match status" value="1"/>
</dbReference>
<feature type="compositionally biased region" description="Basic and acidic residues" evidence="8">
    <location>
        <begin position="226"/>
        <end position="235"/>
    </location>
</feature>